<dbReference type="AlphaFoldDB" id="A0A552HWS5"/>
<accession>A0A552HWS5</accession>
<protein>
    <submittedName>
        <fullName evidence="1">Uncharacterized protein</fullName>
    </submittedName>
</protein>
<proteinExistence type="predicted"/>
<name>A0A552HWS5_MICVR</name>
<dbReference type="EMBL" id="SFAZ01000126">
    <property type="protein sequence ID" value="TRU75674.1"/>
    <property type="molecule type" value="Genomic_DNA"/>
</dbReference>
<evidence type="ECO:0000313" key="2">
    <source>
        <dbReference type="Proteomes" id="UP000320674"/>
    </source>
</evidence>
<sequence length="64" mass="7383">MVTAFPTKKICPPQILEKIISDSNQLSVRLTEAKFRLYQCLLRRIGLGLIVFPLHHLESRLKAH</sequence>
<organism evidence="1 2">
    <name type="scientific">Microcystis viridis Mv_BB_P_19951000_S68D</name>
    <dbReference type="NCBI Taxonomy" id="2486270"/>
    <lineage>
        <taxon>Bacteria</taxon>
        <taxon>Bacillati</taxon>
        <taxon>Cyanobacteriota</taxon>
        <taxon>Cyanophyceae</taxon>
        <taxon>Oscillatoriophycideae</taxon>
        <taxon>Chroococcales</taxon>
        <taxon>Microcystaceae</taxon>
        <taxon>Microcystis</taxon>
    </lineage>
</organism>
<comment type="caution">
    <text evidence="1">The sequence shown here is derived from an EMBL/GenBank/DDBJ whole genome shotgun (WGS) entry which is preliminary data.</text>
</comment>
<evidence type="ECO:0000313" key="1">
    <source>
        <dbReference type="EMBL" id="TRU75674.1"/>
    </source>
</evidence>
<dbReference type="Proteomes" id="UP000320674">
    <property type="component" value="Unassembled WGS sequence"/>
</dbReference>
<reference evidence="1 2" key="1">
    <citation type="submission" date="2019-01" db="EMBL/GenBank/DDBJ databases">
        <title>Coherence of Microcystis species and biogeography revealed through population genomics.</title>
        <authorList>
            <person name="Perez-Carrascal O.M."/>
            <person name="Terrat Y."/>
            <person name="Giani A."/>
            <person name="Fortin N."/>
            <person name="Tromas N."/>
            <person name="Shapiro B.J."/>
        </authorList>
    </citation>
    <scope>NUCLEOTIDE SEQUENCE [LARGE SCALE GENOMIC DNA]</scope>
    <source>
        <strain evidence="1">Mv_BB_P_19951000_S68D</strain>
    </source>
</reference>
<gene>
    <name evidence="1" type="ORF">EWV77_08260</name>
</gene>